<organism evidence="2 3">
    <name type="scientific">Brassica cretica</name>
    <name type="common">Mustard</name>
    <dbReference type="NCBI Taxonomy" id="69181"/>
    <lineage>
        <taxon>Eukaryota</taxon>
        <taxon>Viridiplantae</taxon>
        <taxon>Streptophyta</taxon>
        <taxon>Embryophyta</taxon>
        <taxon>Tracheophyta</taxon>
        <taxon>Spermatophyta</taxon>
        <taxon>Magnoliopsida</taxon>
        <taxon>eudicotyledons</taxon>
        <taxon>Gunneridae</taxon>
        <taxon>Pentapetalae</taxon>
        <taxon>rosids</taxon>
        <taxon>malvids</taxon>
        <taxon>Brassicales</taxon>
        <taxon>Brassicaceae</taxon>
        <taxon>Brassiceae</taxon>
        <taxon>Brassica</taxon>
    </lineage>
</organism>
<protein>
    <submittedName>
        <fullName evidence="2">Uncharacterized protein</fullName>
    </submittedName>
</protein>
<accession>A0ABQ7B6J4</accession>
<comment type="caution">
    <text evidence="2">The sequence shown here is derived from an EMBL/GenBank/DDBJ whole genome shotgun (WGS) entry which is preliminary data.</text>
</comment>
<feature type="region of interest" description="Disordered" evidence="1">
    <location>
        <begin position="1"/>
        <end position="47"/>
    </location>
</feature>
<gene>
    <name evidence="2" type="ORF">DY000_02042243</name>
</gene>
<dbReference type="Proteomes" id="UP000266723">
    <property type="component" value="Unassembled WGS sequence"/>
</dbReference>
<name>A0ABQ7B6J4_BRACR</name>
<evidence type="ECO:0000256" key="1">
    <source>
        <dbReference type="SAM" id="MobiDB-lite"/>
    </source>
</evidence>
<dbReference type="EMBL" id="QGKV02001507">
    <property type="protein sequence ID" value="KAF3527750.1"/>
    <property type="molecule type" value="Genomic_DNA"/>
</dbReference>
<evidence type="ECO:0000313" key="3">
    <source>
        <dbReference type="Proteomes" id="UP000266723"/>
    </source>
</evidence>
<keyword evidence="3" id="KW-1185">Reference proteome</keyword>
<proteinExistence type="predicted"/>
<evidence type="ECO:0000313" key="2">
    <source>
        <dbReference type="EMBL" id="KAF3527750.1"/>
    </source>
</evidence>
<reference evidence="2 3" key="1">
    <citation type="journal article" date="2020" name="BMC Genomics">
        <title>Intraspecific diversification of the crop wild relative Brassica cretica Lam. using demographic model selection.</title>
        <authorList>
            <person name="Kioukis A."/>
            <person name="Michalopoulou V.A."/>
            <person name="Briers L."/>
            <person name="Pirintsos S."/>
            <person name="Studholme D.J."/>
            <person name="Pavlidis P."/>
            <person name="Sarris P.F."/>
        </authorList>
    </citation>
    <scope>NUCLEOTIDE SEQUENCE [LARGE SCALE GENOMIC DNA]</scope>
    <source>
        <strain evidence="3">cv. PFS-1207/04</strain>
    </source>
</reference>
<sequence length="139" mass="16174">MESLYASSQAPWRRRPGRWRASSVEKKTTKTASDYEGGWMQRRRSGNGETRWYDGESSEALHYIMDLGSTNKTYINVSDIPYLLCWCPLLREKGWLFGTFNRKHYHVVGILQSTKVATKMVTLFRSVKKQQTLQEMSQA</sequence>